<evidence type="ECO:0000259" key="12">
    <source>
        <dbReference type="PROSITE" id="PS50262"/>
    </source>
</evidence>
<keyword evidence="4 11" id="KW-1133">Transmembrane helix</keyword>
<feature type="transmembrane region" description="Helical" evidence="11">
    <location>
        <begin position="95"/>
        <end position="117"/>
    </location>
</feature>
<evidence type="ECO:0000256" key="1">
    <source>
        <dbReference type="ARBA" id="ARBA00004651"/>
    </source>
</evidence>
<accession>G1KGZ7</accession>
<comment type="subcellular location">
    <subcellularLocation>
        <location evidence="1">Cell membrane</location>
        <topology evidence="1">Multi-pass membrane protein</topology>
    </subcellularLocation>
</comment>
<keyword evidence="3 9" id="KW-0812">Transmembrane</keyword>
<dbReference type="SUPFAM" id="SSF81321">
    <property type="entry name" value="Family A G protein-coupled receptor-like"/>
    <property type="match status" value="1"/>
</dbReference>
<gene>
    <name evidence="13" type="primary">LOC103278186</name>
</gene>
<feature type="transmembrane region" description="Helical" evidence="11">
    <location>
        <begin position="138"/>
        <end position="158"/>
    </location>
</feature>
<evidence type="ECO:0000256" key="5">
    <source>
        <dbReference type="ARBA" id="ARBA00023040"/>
    </source>
</evidence>
<dbReference type="Gene3D" id="1.20.1070.10">
    <property type="entry name" value="Rhodopsin 7-helix transmembrane proteins"/>
    <property type="match status" value="1"/>
</dbReference>
<dbReference type="PROSITE" id="PS50262">
    <property type="entry name" value="G_PROTEIN_RECEP_F1_2"/>
    <property type="match status" value="1"/>
</dbReference>
<organism evidence="13 14">
    <name type="scientific">Anolis carolinensis</name>
    <name type="common">Green anole</name>
    <name type="synonym">American chameleon</name>
    <dbReference type="NCBI Taxonomy" id="28377"/>
    <lineage>
        <taxon>Eukaryota</taxon>
        <taxon>Metazoa</taxon>
        <taxon>Chordata</taxon>
        <taxon>Craniata</taxon>
        <taxon>Vertebrata</taxon>
        <taxon>Euteleostomi</taxon>
        <taxon>Lepidosauria</taxon>
        <taxon>Squamata</taxon>
        <taxon>Bifurcata</taxon>
        <taxon>Unidentata</taxon>
        <taxon>Episquamata</taxon>
        <taxon>Toxicofera</taxon>
        <taxon>Iguania</taxon>
        <taxon>Dactyloidae</taxon>
        <taxon>Anolis</taxon>
    </lineage>
</organism>
<keyword evidence="5 9" id="KW-0297">G-protein coupled receptor</keyword>
<dbReference type="InterPro" id="IPR000276">
    <property type="entry name" value="GPCR_Rhodpsn"/>
</dbReference>
<evidence type="ECO:0000256" key="9">
    <source>
        <dbReference type="RuleBase" id="RU000688"/>
    </source>
</evidence>
<dbReference type="Proteomes" id="UP000001646">
    <property type="component" value="Chromosome 3"/>
</dbReference>
<feature type="region of interest" description="Disordered" evidence="10">
    <location>
        <begin position="331"/>
        <end position="369"/>
    </location>
</feature>
<keyword evidence="6 11" id="KW-0472">Membrane</keyword>
<keyword evidence="7 9" id="KW-0675">Receptor</keyword>
<dbReference type="GO" id="GO:0005886">
    <property type="term" value="C:plasma membrane"/>
    <property type="evidence" value="ECO:0000318"/>
    <property type="project" value="GO_Central"/>
</dbReference>
<feature type="transmembrane region" description="Helical" evidence="11">
    <location>
        <begin position="182"/>
        <end position="205"/>
    </location>
</feature>
<dbReference type="AlphaFoldDB" id="G1KGZ7"/>
<evidence type="ECO:0000256" key="7">
    <source>
        <dbReference type="ARBA" id="ARBA00023170"/>
    </source>
</evidence>
<feature type="transmembrane region" description="Helical" evidence="11">
    <location>
        <begin position="20"/>
        <end position="45"/>
    </location>
</feature>
<evidence type="ECO:0000313" key="13">
    <source>
        <dbReference type="Ensembl" id="ENSACAP00000007583.3"/>
    </source>
</evidence>
<feature type="transmembrane region" description="Helical" evidence="11">
    <location>
        <begin position="235"/>
        <end position="255"/>
    </location>
</feature>
<dbReference type="PRINTS" id="PR00237">
    <property type="entry name" value="GPCRRHODOPSN"/>
</dbReference>
<name>G1KGZ7_ANOCA</name>
<dbReference type="PROSITE" id="PS00237">
    <property type="entry name" value="G_PROTEIN_RECEP_F1_1"/>
    <property type="match status" value="1"/>
</dbReference>
<reference evidence="13 14" key="1">
    <citation type="submission" date="2009-12" db="EMBL/GenBank/DDBJ databases">
        <title>The Genome Sequence of Anolis carolinensis (Green Anole Lizard).</title>
        <authorList>
            <consortium name="The Genome Sequencing Platform"/>
            <person name="Di Palma F."/>
            <person name="Alfoldi J."/>
            <person name="Heiman D."/>
            <person name="Young S."/>
            <person name="Grabherr M."/>
            <person name="Johnson J."/>
            <person name="Lander E.S."/>
            <person name="Lindblad-Toh K."/>
        </authorList>
    </citation>
    <scope>NUCLEOTIDE SEQUENCE [LARGE SCALE GENOMIC DNA]</scope>
    <source>
        <strain evidence="13 14">JBL SC #1</strain>
    </source>
</reference>
<evidence type="ECO:0000256" key="10">
    <source>
        <dbReference type="SAM" id="MobiDB-lite"/>
    </source>
</evidence>
<keyword evidence="2" id="KW-1003">Cell membrane</keyword>
<dbReference type="GO" id="GO:0007189">
    <property type="term" value="P:adenylate cyclase-activating G protein-coupled receptor signaling pathway"/>
    <property type="evidence" value="ECO:0000318"/>
    <property type="project" value="GO_Central"/>
</dbReference>
<evidence type="ECO:0000256" key="8">
    <source>
        <dbReference type="ARBA" id="ARBA00023224"/>
    </source>
</evidence>
<dbReference type="GO" id="GO:0005737">
    <property type="term" value="C:cytoplasm"/>
    <property type="evidence" value="ECO:0000318"/>
    <property type="project" value="GO_Central"/>
</dbReference>
<dbReference type="Ensembl" id="ENSACAT00000007744.3">
    <property type="protein sequence ID" value="ENSACAP00000007583.3"/>
    <property type="gene ID" value="ENSACAG00000007751.3"/>
</dbReference>
<evidence type="ECO:0000313" key="14">
    <source>
        <dbReference type="Proteomes" id="UP000001646"/>
    </source>
</evidence>
<evidence type="ECO:0000256" key="4">
    <source>
        <dbReference type="ARBA" id="ARBA00022989"/>
    </source>
</evidence>
<dbReference type="InterPro" id="IPR017452">
    <property type="entry name" value="GPCR_Rhodpsn_7TM"/>
</dbReference>
<keyword evidence="8 9" id="KW-0807">Transducer</keyword>
<dbReference type="HOGENOM" id="CLU_009579_11_5_1"/>
<dbReference type="eggNOG" id="KOG3656">
    <property type="taxonomic scope" value="Eukaryota"/>
</dbReference>
<dbReference type="PANTHER" id="PTHR22750">
    <property type="entry name" value="G-PROTEIN COUPLED RECEPTOR"/>
    <property type="match status" value="1"/>
</dbReference>
<dbReference type="Pfam" id="PF00001">
    <property type="entry name" value="7tm_1"/>
    <property type="match status" value="1"/>
</dbReference>
<comment type="similarity">
    <text evidence="9">Belongs to the G-protein coupled receptor 1 family.</text>
</comment>
<dbReference type="Bgee" id="ENSACAG00000007751">
    <property type="expression patterns" value="Expressed in ovary and 5 other cell types or tissues"/>
</dbReference>
<reference evidence="13" key="3">
    <citation type="submission" date="2025-09" db="UniProtKB">
        <authorList>
            <consortium name="Ensembl"/>
        </authorList>
    </citation>
    <scope>IDENTIFICATION</scope>
</reference>
<proteinExistence type="inferred from homology"/>
<feature type="domain" description="G-protein coupled receptors family 1 profile" evidence="12">
    <location>
        <begin position="37"/>
        <end position="291"/>
    </location>
</feature>
<evidence type="ECO:0000256" key="3">
    <source>
        <dbReference type="ARBA" id="ARBA00022692"/>
    </source>
</evidence>
<dbReference type="GeneTree" id="ENSGT01120000271896"/>
<keyword evidence="14" id="KW-1185">Reference proteome</keyword>
<dbReference type="SMART" id="SM01381">
    <property type="entry name" value="7TM_GPCR_Srsx"/>
    <property type="match status" value="1"/>
</dbReference>
<feature type="transmembrane region" description="Helical" evidence="11">
    <location>
        <begin position="57"/>
        <end position="75"/>
    </location>
</feature>
<dbReference type="STRING" id="28377.ENSACAP00000007583"/>
<evidence type="ECO:0000256" key="6">
    <source>
        <dbReference type="ARBA" id="ARBA00023136"/>
    </source>
</evidence>
<protein>
    <recommendedName>
        <fullName evidence="12">G-protein coupled receptors family 1 profile domain-containing protein</fullName>
    </recommendedName>
</protein>
<dbReference type="GO" id="GO:0004930">
    <property type="term" value="F:G protein-coupled receptor activity"/>
    <property type="evidence" value="ECO:0000318"/>
    <property type="project" value="GO_Central"/>
</dbReference>
<dbReference type="InParanoid" id="G1KGZ7"/>
<evidence type="ECO:0000256" key="11">
    <source>
        <dbReference type="SAM" id="Phobius"/>
    </source>
</evidence>
<sequence length="369" mass="41110">MCRKHLKPNVLLSLLKKMPSIAYAVLHVALSICIPSTNLLVIIVICQLKKKRPSRNYVFILNLAAADLLVGVMCIGDALDDATDALFDTRLSLCLLRICMSITPCIGSILTLLLVSLDRYLAVRLPLHYHTLMNKKRIIFSLVVLWTVAFLVGHLPLISPQLQQSNYTGGQCGLLSAAQNEYLYIICFGIFVPALLTLVCLHIAVGRIAYLQHKQIQRAYLRADTFIAHLRHFKALRTVLIMIICFIVFWGPYYLTAIVKAICTSCTVAPVLKNVLFLLGETNSLINPFVYSLYSKDIRTQLARLMNCEGKGQIKPYRSFGQVVAHFNIKNHSDSTSGRSMRQDSSEDQASDSAPGKSSADCRTVFSIS</sequence>
<evidence type="ECO:0000256" key="2">
    <source>
        <dbReference type="ARBA" id="ARBA00022475"/>
    </source>
</evidence>
<reference evidence="13" key="2">
    <citation type="submission" date="2025-08" db="UniProtKB">
        <authorList>
            <consortium name="Ensembl"/>
        </authorList>
    </citation>
    <scope>IDENTIFICATION</scope>
</reference>